<feature type="region of interest" description="Disordered" evidence="1">
    <location>
        <begin position="168"/>
        <end position="188"/>
    </location>
</feature>
<reference evidence="4 5" key="1">
    <citation type="submission" date="2016-10" db="EMBL/GenBank/DDBJ databases">
        <authorList>
            <person name="de Groot N.N."/>
        </authorList>
    </citation>
    <scope>NUCLEOTIDE SEQUENCE [LARGE SCALE GENOMIC DNA]</scope>
    <source>
        <strain evidence="4 5">GAS232</strain>
    </source>
</reference>
<gene>
    <name evidence="4" type="ORF">SAMN05444167_3046</name>
</gene>
<sequence>MHCRMHIPFRSTRTVAAVLCLLLCGSVVLSAYADKPPRQKKENRRAESHQIELLEQNWLHALTKADTAVLEKLMADDFLAISANGTLSDKQQYLQRVSSGINAFTTIDVMDIKVRMQPAAAVVVSQVRVLGQLDSHPVNAVFRYTKVYGRAPNGQWHVLNLEATRVSGPDEMGMHRGTPLSLRPSQDH</sequence>
<dbReference type="GO" id="GO:0016853">
    <property type="term" value="F:isomerase activity"/>
    <property type="evidence" value="ECO:0007669"/>
    <property type="project" value="UniProtKB-KW"/>
</dbReference>
<evidence type="ECO:0000256" key="1">
    <source>
        <dbReference type="SAM" id="MobiDB-lite"/>
    </source>
</evidence>
<dbReference type="RefSeq" id="WP_172838292.1">
    <property type="nucleotide sequence ID" value="NZ_LT629690.1"/>
</dbReference>
<evidence type="ECO:0000256" key="2">
    <source>
        <dbReference type="SAM" id="SignalP"/>
    </source>
</evidence>
<keyword evidence="4" id="KW-0413">Isomerase</keyword>
<feature type="domain" description="DUF4440" evidence="3">
    <location>
        <begin position="51"/>
        <end position="157"/>
    </location>
</feature>
<dbReference type="Pfam" id="PF14534">
    <property type="entry name" value="DUF4440"/>
    <property type="match status" value="1"/>
</dbReference>
<keyword evidence="5" id="KW-1185">Reference proteome</keyword>
<proteinExistence type="predicted"/>
<evidence type="ECO:0000259" key="3">
    <source>
        <dbReference type="Pfam" id="PF14534"/>
    </source>
</evidence>
<dbReference type="InterPro" id="IPR027843">
    <property type="entry name" value="DUF4440"/>
</dbReference>
<protein>
    <submittedName>
        <fullName evidence="4">Ketosteroid isomerase homolog</fullName>
    </submittedName>
</protein>
<accession>A0A1G7NA79</accession>
<dbReference type="InterPro" id="IPR032710">
    <property type="entry name" value="NTF2-like_dom_sf"/>
</dbReference>
<dbReference type="EMBL" id="LT629690">
    <property type="protein sequence ID" value="SDF70220.1"/>
    <property type="molecule type" value="Genomic_DNA"/>
</dbReference>
<keyword evidence="2" id="KW-0732">Signal</keyword>
<feature type="signal peptide" evidence="2">
    <location>
        <begin position="1"/>
        <end position="33"/>
    </location>
</feature>
<dbReference type="Gene3D" id="3.10.450.50">
    <property type="match status" value="1"/>
</dbReference>
<organism evidence="4 5">
    <name type="scientific">Terriglobus roseus</name>
    <dbReference type="NCBI Taxonomy" id="392734"/>
    <lineage>
        <taxon>Bacteria</taxon>
        <taxon>Pseudomonadati</taxon>
        <taxon>Acidobacteriota</taxon>
        <taxon>Terriglobia</taxon>
        <taxon>Terriglobales</taxon>
        <taxon>Acidobacteriaceae</taxon>
        <taxon>Terriglobus</taxon>
    </lineage>
</organism>
<dbReference type="SUPFAM" id="SSF54427">
    <property type="entry name" value="NTF2-like"/>
    <property type="match status" value="1"/>
</dbReference>
<dbReference type="Proteomes" id="UP000182427">
    <property type="component" value="Chromosome I"/>
</dbReference>
<name>A0A1G7NA79_9BACT</name>
<evidence type="ECO:0000313" key="4">
    <source>
        <dbReference type="EMBL" id="SDF70220.1"/>
    </source>
</evidence>
<evidence type="ECO:0000313" key="5">
    <source>
        <dbReference type="Proteomes" id="UP000182427"/>
    </source>
</evidence>
<dbReference type="AlphaFoldDB" id="A0A1G7NA79"/>
<feature type="chain" id="PRO_5009242051" evidence="2">
    <location>
        <begin position="34"/>
        <end position="188"/>
    </location>
</feature>